<proteinExistence type="predicted"/>
<evidence type="ECO:0000259" key="1">
    <source>
        <dbReference type="Pfam" id="PF00849"/>
    </source>
</evidence>
<dbReference type="Proteomes" id="UP000189800">
    <property type="component" value="Unassembled WGS sequence"/>
</dbReference>
<dbReference type="Pfam" id="PF00849">
    <property type="entry name" value="PseudoU_synth_2"/>
    <property type="match status" value="1"/>
</dbReference>
<protein>
    <submittedName>
        <fullName evidence="2">RNA pseudouridine synthase</fullName>
    </submittedName>
</protein>
<dbReference type="GO" id="GO:0009982">
    <property type="term" value="F:pseudouridine synthase activity"/>
    <property type="evidence" value="ECO:0007669"/>
    <property type="project" value="InterPro"/>
</dbReference>
<dbReference type="SUPFAM" id="SSF55120">
    <property type="entry name" value="Pseudouridine synthase"/>
    <property type="match status" value="1"/>
</dbReference>
<dbReference type="EMBL" id="MUYU01000012">
    <property type="protein sequence ID" value="OOS24184.1"/>
    <property type="molecule type" value="Genomic_DNA"/>
</dbReference>
<dbReference type="RefSeq" id="WP_078254041.1">
    <property type="nucleotide sequence ID" value="NZ_MUYU01000012.1"/>
</dbReference>
<gene>
    <name evidence="2" type="ORF">B0680_05215</name>
</gene>
<feature type="domain" description="Pseudouridine synthase RsuA/RluA-like" evidence="1">
    <location>
        <begin position="38"/>
        <end position="191"/>
    </location>
</feature>
<evidence type="ECO:0000313" key="3">
    <source>
        <dbReference type="Proteomes" id="UP000189800"/>
    </source>
</evidence>
<dbReference type="InterPro" id="IPR050188">
    <property type="entry name" value="RluA_PseudoU_synthase"/>
</dbReference>
<reference evidence="2 3" key="1">
    <citation type="submission" date="2017-02" db="EMBL/GenBank/DDBJ databases">
        <title>Draft genome sequence of Moraxella pluranimalium CCUG 54913T type strain.</title>
        <authorList>
            <person name="Salva-Serra F."/>
            <person name="Engstrom-Jakobsson H."/>
            <person name="Thorell K."/>
            <person name="Jaen-Luchoro D."/>
            <person name="Gonzales-Siles L."/>
            <person name="Karlsson R."/>
            <person name="Yazdan S."/>
            <person name="Boulund F."/>
            <person name="Johnning A."/>
            <person name="Engstrand L."/>
            <person name="Kristiansson E."/>
            <person name="Moore E."/>
        </authorList>
    </citation>
    <scope>NUCLEOTIDE SEQUENCE [LARGE SCALE GENOMIC DNA]</scope>
    <source>
        <strain evidence="2 3">CCUG 54913</strain>
    </source>
</reference>
<dbReference type="GO" id="GO:0140098">
    <property type="term" value="F:catalytic activity, acting on RNA"/>
    <property type="evidence" value="ECO:0007669"/>
    <property type="project" value="UniProtKB-ARBA"/>
</dbReference>
<dbReference type="PROSITE" id="PS01129">
    <property type="entry name" value="PSI_RLU"/>
    <property type="match status" value="1"/>
</dbReference>
<dbReference type="InterPro" id="IPR020103">
    <property type="entry name" value="PsdUridine_synth_cat_dom_sf"/>
</dbReference>
<dbReference type="InterPro" id="IPR006224">
    <property type="entry name" value="PsdUridine_synth_RluA-like_CS"/>
</dbReference>
<sequence length="242" mass="27679">MTLSETDIEQMNAAELAQSDEFFAEFAKSITIYEDDDIWVLDKPAGLLSVDGRLLKVSLQSRLLRVNPEVKLIHRLDMDTSGLIIFAKHSDAQTHISKQFIERIPQKEYQAVVMGSIVMDDKKGVIDVPVRYEPSTKPRHIVDMNWDKRALTHYEVLHHELRQDSTGKVHPVTRVALKPITGRSHQLRVHMVHIGHVMIGDPIYAEGTALTLSPRLNLHAHKLRLKHPTHGVWMDWQSDVPF</sequence>
<dbReference type="PANTHER" id="PTHR21600:SF89">
    <property type="entry name" value="RIBOSOMAL LARGE SUBUNIT PSEUDOURIDINE SYNTHASE A"/>
    <property type="match status" value="1"/>
</dbReference>
<comment type="caution">
    <text evidence="2">The sequence shown here is derived from an EMBL/GenBank/DDBJ whole genome shotgun (WGS) entry which is preliminary data.</text>
</comment>
<dbReference type="OrthoDB" id="9807829at2"/>
<dbReference type="GO" id="GO:0003723">
    <property type="term" value="F:RNA binding"/>
    <property type="evidence" value="ECO:0007669"/>
    <property type="project" value="InterPro"/>
</dbReference>
<dbReference type="STRING" id="470453.B0680_05215"/>
<organism evidence="2 3">
    <name type="scientific">Moraxella pluranimalium</name>
    <dbReference type="NCBI Taxonomy" id="470453"/>
    <lineage>
        <taxon>Bacteria</taxon>
        <taxon>Pseudomonadati</taxon>
        <taxon>Pseudomonadota</taxon>
        <taxon>Gammaproteobacteria</taxon>
        <taxon>Moraxellales</taxon>
        <taxon>Moraxellaceae</taxon>
        <taxon>Moraxella</taxon>
    </lineage>
</organism>
<evidence type="ECO:0000313" key="2">
    <source>
        <dbReference type="EMBL" id="OOS24184.1"/>
    </source>
</evidence>
<dbReference type="PANTHER" id="PTHR21600">
    <property type="entry name" value="MITOCHONDRIAL RNA PSEUDOURIDINE SYNTHASE"/>
    <property type="match status" value="1"/>
</dbReference>
<dbReference type="AlphaFoldDB" id="A0A1T0CPE2"/>
<dbReference type="CDD" id="cd02869">
    <property type="entry name" value="PseudoU_synth_RluA_like"/>
    <property type="match status" value="1"/>
</dbReference>
<dbReference type="Gene3D" id="3.30.2350.10">
    <property type="entry name" value="Pseudouridine synthase"/>
    <property type="match status" value="1"/>
</dbReference>
<name>A0A1T0CPE2_9GAMM</name>
<keyword evidence="3" id="KW-1185">Reference proteome</keyword>
<dbReference type="InterPro" id="IPR006145">
    <property type="entry name" value="PsdUridine_synth_RsuA/RluA"/>
</dbReference>
<accession>A0A1T0CPE2</accession>
<dbReference type="GO" id="GO:0000455">
    <property type="term" value="P:enzyme-directed rRNA pseudouridine synthesis"/>
    <property type="evidence" value="ECO:0007669"/>
    <property type="project" value="TreeGrafter"/>
</dbReference>